<protein>
    <recommendedName>
        <fullName evidence="7">C2H2-type domain-containing protein</fullName>
    </recommendedName>
</protein>
<accession>A0A8S1CHB9</accession>
<evidence type="ECO:0000256" key="3">
    <source>
        <dbReference type="ARBA" id="ARBA00022771"/>
    </source>
</evidence>
<dbReference type="GO" id="GO:0008270">
    <property type="term" value="F:zinc ion binding"/>
    <property type="evidence" value="ECO:0007669"/>
    <property type="project" value="UniProtKB-KW"/>
</dbReference>
<evidence type="ECO:0000313" key="9">
    <source>
        <dbReference type="Proteomes" id="UP000494165"/>
    </source>
</evidence>
<keyword evidence="3 5" id="KW-0863">Zinc-finger</keyword>
<feature type="domain" description="C2H2-type" evidence="7">
    <location>
        <begin position="207"/>
        <end position="235"/>
    </location>
</feature>
<keyword evidence="1" id="KW-0479">Metal-binding</keyword>
<dbReference type="PANTHER" id="PTHR24408:SF64">
    <property type="entry name" value="LINKING IMMUNITY AND METABOLISM-RELATED"/>
    <property type="match status" value="1"/>
</dbReference>
<feature type="compositionally biased region" description="Polar residues" evidence="6">
    <location>
        <begin position="409"/>
        <end position="427"/>
    </location>
</feature>
<evidence type="ECO:0000256" key="6">
    <source>
        <dbReference type="SAM" id="MobiDB-lite"/>
    </source>
</evidence>
<evidence type="ECO:0000313" key="8">
    <source>
        <dbReference type="EMBL" id="CAB3366911.1"/>
    </source>
</evidence>
<dbReference type="InterPro" id="IPR013087">
    <property type="entry name" value="Znf_C2H2_type"/>
</dbReference>
<evidence type="ECO:0000256" key="2">
    <source>
        <dbReference type="ARBA" id="ARBA00022737"/>
    </source>
</evidence>
<dbReference type="PANTHER" id="PTHR24408">
    <property type="entry name" value="ZINC FINGER PROTEIN"/>
    <property type="match status" value="1"/>
</dbReference>
<organism evidence="8 9">
    <name type="scientific">Cloeon dipterum</name>
    <dbReference type="NCBI Taxonomy" id="197152"/>
    <lineage>
        <taxon>Eukaryota</taxon>
        <taxon>Metazoa</taxon>
        <taxon>Ecdysozoa</taxon>
        <taxon>Arthropoda</taxon>
        <taxon>Hexapoda</taxon>
        <taxon>Insecta</taxon>
        <taxon>Pterygota</taxon>
        <taxon>Palaeoptera</taxon>
        <taxon>Ephemeroptera</taxon>
        <taxon>Pisciforma</taxon>
        <taxon>Baetidae</taxon>
        <taxon>Cloeon</taxon>
    </lineage>
</organism>
<dbReference type="EMBL" id="CADEPI010000027">
    <property type="protein sequence ID" value="CAB3366911.1"/>
    <property type="molecule type" value="Genomic_DNA"/>
</dbReference>
<feature type="compositionally biased region" description="Basic and acidic residues" evidence="6">
    <location>
        <begin position="434"/>
        <end position="447"/>
    </location>
</feature>
<feature type="region of interest" description="Disordered" evidence="6">
    <location>
        <begin position="392"/>
        <end position="528"/>
    </location>
</feature>
<keyword evidence="9" id="KW-1185">Reference proteome</keyword>
<evidence type="ECO:0000256" key="4">
    <source>
        <dbReference type="ARBA" id="ARBA00022833"/>
    </source>
</evidence>
<gene>
    <name evidence="8" type="ORF">CLODIP_2_CD13363</name>
</gene>
<dbReference type="AlphaFoldDB" id="A0A8S1CHB9"/>
<dbReference type="Gene3D" id="3.30.160.60">
    <property type="entry name" value="Classic Zinc Finger"/>
    <property type="match status" value="2"/>
</dbReference>
<evidence type="ECO:0000256" key="1">
    <source>
        <dbReference type="ARBA" id="ARBA00022723"/>
    </source>
</evidence>
<name>A0A8S1CHB9_9INSE</name>
<evidence type="ECO:0000256" key="5">
    <source>
        <dbReference type="PROSITE-ProRule" id="PRU00042"/>
    </source>
</evidence>
<dbReference type="OrthoDB" id="203599at2759"/>
<dbReference type="Proteomes" id="UP000494165">
    <property type="component" value="Unassembled WGS sequence"/>
</dbReference>
<evidence type="ECO:0000259" key="7">
    <source>
        <dbReference type="PROSITE" id="PS50157"/>
    </source>
</evidence>
<reference evidence="8 9" key="1">
    <citation type="submission" date="2020-04" db="EMBL/GenBank/DDBJ databases">
        <authorList>
            <person name="Alioto T."/>
            <person name="Alioto T."/>
            <person name="Gomez Garrido J."/>
        </authorList>
    </citation>
    <scope>NUCLEOTIDE SEQUENCE [LARGE SCALE GENOMIC DNA]</scope>
</reference>
<feature type="domain" description="C2H2-type" evidence="7">
    <location>
        <begin position="293"/>
        <end position="321"/>
    </location>
</feature>
<dbReference type="SMART" id="SM00355">
    <property type="entry name" value="ZnF_C2H2"/>
    <property type="match status" value="6"/>
</dbReference>
<feature type="compositionally biased region" description="Low complexity" evidence="6">
    <location>
        <begin position="465"/>
        <end position="489"/>
    </location>
</feature>
<dbReference type="PROSITE" id="PS00028">
    <property type="entry name" value="ZINC_FINGER_C2H2_1"/>
    <property type="match status" value="6"/>
</dbReference>
<dbReference type="GO" id="GO:0043565">
    <property type="term" value="F:sequence-specific DNA binding"/>
    <property type="evidence" value="ECO:0007669"/>
    <property type="project" value="TreeGrafter"/>
</dbReference>
<sequence length="528" mass="59378">MFLTSNLTFWEVKHVVYTHCLYKTYATRSTQMFSGKLVKMESNAESATKSKNSDDSNESRHVCVLCSSVLPSKEELQDHFRKHANKVIDYRGQPMNRRFVLKTEAAQPAAPPKPAAAAPIKPAVNKVTPPIKSCTVYGTKLKNVNLAPEPKVVIKAPPVVVEAAKEPAEEKKQPLAIECDVCAMPFETITQAIQHKFRKHPNSSLKYYCPFCGMQFPLKYNQETHLEKEHPGAEEKGDFPCSYCDVIFKTPEGHAYHIKSNHKRIVAFFKPIVTPPPSKKIKVNNAREAQSVYYCHLCGFEYIVKFNLQKHLERQHTAEERDAMPTELMKCTTCDALFYNKKAYENHNMYHRPDDLYVTSEEQRLQTVSRVDQDFDIRRVIQPVDKYMAKVRSASMGKRRSRDSVVQPLFSNLSDSELSPASTPPTSDSEDEPADKAEKATELRVESSESEPLVKKTAKTITYGKAKSASTDSKTAATAAKESVSSAETGKVEQKKGFPQAKKARKEPPVAPVPTRNSARIARSKVKC</sequence>
<dbReference type="GO" id="GO:0000981">
    <property type="term" value="F:DNA-binding transcription factor activity, RNA polymerase II-specific"/>
    <property type="evidence" value="ECO:0007669"/>
    <property type="project" value="TreeGrafter"/>
</dbReference>
<proteinExistence type="predicted"/>
<comment type="caution">
    <text evidence="8">The sequence shown here is derived from an EMBL/GenBank/DDBJ whole genome shotgun (WGS) entry which is preliminary data.</text>
</comment>
<dbReference type="GO" id="GO:0005634">
    <property type="term" value="C:nucleus"/>
    <property type="evidence" value="ECO:0007669"/>
    <property type="project" value="TreeGrafter"/>
</dbReference>
<keyword evidence="4" id="KW-0862">Zinc</keyword>
<dbReference type="PROSITE" id="PS50157">
    <property type="entry name" value="ZINC_FINGER_C2H2_2"/>
    <property type="match status" value="2"/>
</dbReference>
<keyword evidence="2" id="KW-0677">Repeat</keyword>